<dbReference type="PANTHER" id="PTHR20855:SF3">
    <property type="entry name" value="LD03007P"/>
    <property type="match status" value="1"/>
</dbReference>
<dbReference type="Proteomes" id="UP001060919">
    <property type="component" value="Chromosome"/>
</dbReference>
<reference evidence="9" key="1">
    <citation type="submission" date="2022-09" db="EMBL/GenBank/DDBJ databases">
        <title>Aureispira anguillicida sp. nov., isolated from Leptocephalus of Japanese eel Anguilla japonica.</title>
        <authorList>
            <person name="Yuasa K."/>
            <person name="Mekata T."/>
            <person name="Ikunari K."/>
        </authorList>
    </citation>
    <scope>NUCLEOTIDE SEQUENCE</scope>
    <source>
        <strain evidence="9">EL160426</strain>
    </source>
</reference>
<keyword evidence="6 8" id="KW-0472">Membrane</keyword>
<evidence type="ECO:0000256" key="7">
    <source>
        <dbReference type="PIRSR" id="PIRSR604254-1"/>
    </source>
</evidence>
<comment type="similarity">
    <text evidence="2">Belongs to the UPF0073 (Hly-III) family.</text>
</comment>
<keyword evidence="10" id="KW-1185">Reference proteome</keyword>
<feature type="binding site" evidence="7">
    <location>
        <position position="216"/>
    </location>
    <ligand>
        <name>Zn(2+)</name>
        <dbReference type="ChEBI" id="CHEBI:29105"/>
    </ligand>
</feature>
<evidence type="ECO:0000256" key="1">
    <source>
        <dbReference type="ARBA" id="ARBA00004651"/>
    </source>
</evidence>
<feature type="binding site" evidence="7">
    <location>
        <position position="93"/>
    </location>
    <ligand>
        <name>Zn(2+)</name>
        <dbReference type="ChEBI" id="CHEBI:29105"/>
    </ligand>
</feature>
<dbReference type="GO" id="GO:0005886">
    <property type="term" value="C:plasma membrane"/>
    <property type="evidence" value="ECO:0007669"/>
    <property type="project" value="UniProtKB-SubCell"/>
</dbReference>
<keyword evidence="5 8" id="KW-1133">Transmembrane helix</keyword>
<name>A0A915YFQ0_9BACT</name>
<dbReference type="GO" id="GO:0140911">
    <property type="term" value="F:pore-forming activity"/>
    <property type="evidence" value="ECO:0007669"/>
    <property type="project" value="InterPro"/>
</dbReference>
<dbReference type="AlphaFoldDB" id="A0A915YFQ0"/>
<proteinExistence type="inferred from homology"/>
<evidence type="ECO:0000256" key="6">
    <source>
        <dbReference type="ARBA" id="ARBA00023136"/>
    </source>
</evidence>
<evidence type="ECO:0000256" key="5">
    <source>
        <dbReference type="ARBA" id="ARBA00022989"/>
    </source>
</evidence>
<evidence type="ECO:0000313" key="9">
    <source>
        <dbReference type="EMBL" id="BDS12302.1"/>
    </source>
</evidence>
<dbReference type="InterPro" id="IPR005744">
    <property type="entry name" value="Hy-lIII"/>
</dbReference>
<dbReference type="PANTHER" id="PTHR20855">
    <property type="entry name" value="ADIPOR/PROGESTIN RECEPTOR-RELATED"/>
    <property type="match status" value="1"/>
</dbReference>
<protein>
    <submittedName>
        <fullName evidence="9">Hemolysin III family protein</fullName>
    </submittedName>
</protein>
<feature type="transmembrane region" description="Helical" evidence="8">
    <location>
        <begin position="75"/>
        <end position="94"/>
    </location>
</feature>
<dbReference type="InterPro" id="IPR004254">
    <property type="entry name" value="AdipoR/HlyIII-related"/>
</dbReference>
<gene>
    <name evidence="9" type="ORF">AsAng_0030210</name>
</gene>
<dbReference type="Pfam" id="PF03006">
    <property type="entry name" value="HlyIII"/>
    <property type="match status" value="1"/>
</dbReference>
<accession>A0A915YFQ0</accession>
<feature type="binding site" evidence="7">
    <location>
        <position position="220"/>
    </location>
    <ligand>
        <name>Zn(2+)</name>
        <dbReference type="ChEBI" id="CHEBI:29105"/>
    </ligand>
</feature>
<organism evidence="9 10">
    <name type="scientific">Aureispira anguillae</name>
    <dbReference type="NCBI Taxonomy" id="2864201"/>
    <lineage>
        <taxon>Bacteria</taxon>
        <taxon>Pseudomonadati</taxon>
        <taxon>Bacteroidota</taxon>
        <taxon>Saprospiria</taxon>
        <taxon>Saprospirales</taxon>
        <taxon>Saprospiraceae</taxon>
        <taxon>Aureispira</taxon>
    </lineage>
</organism>
<dbReference type="RefSeq" id="WP_264793396.1">
    <property type="nucleotide sequence ID" value="NZ_AP026867.1"/>
</dbReference>
<keyword evidence="4 8" id="KW-0812">Transmembrane</keyword>
<comment type="subcellular location">
    <subcellularLocation>
        <location evidence="1">Cell membrane</location>
        <topology evidence="1">Multi-pass membrane protein</topology>
    </subcellularLocation>
</comment>
<evidence type="ECO:0000256" key="2">
    <source>
        <dbReference type="ARBA" id="ARBA00008488"/>
    </source>
</evidence>
<keyword evidence="3" id="KW-1003">Cell membrane</keyword>
<evidence type="ECO:0000256" key="3">
    <source>
        <dbReference type="ARBA" id="ARBA00022475"/>
    </source>
</evidence>
<evidence type="ECO:0000256" key="8">
    <source>
        <dbReference type="SAM" id="Phobius"/>
    </source>
</evidence>
<dbReference type="EMBL" id="AP026867">
    <property type="protein sequence ID" value="BDS12302.1"/>
    <property type="molecule type" value="Genomic_DNA"/>
</dbReference>
<evidence type="ECO:0000313" key="10">
    <source>
        <dbReference type="Proteomes" id="UP001060919"/>
    </source>
</evidence>
<keyword evidence="7" id="KW-0479">Metal-binding</keyword>
<feature type="transmembrane region" description="Helical" evidence="8">
    <location>
        <begin position="43"/>
        <end position="63"/>
    </location>
</feature>
<feature type="transmembrane region" description="Helical" evidence="8">
    <location>
        <begin position="106"/>
        <end position="126"/>
    </location>
</feature>
<feature type="transmembrane region" description="Helical" evidence="8">
    <location>
        <begin position="218"/>
        <end position="238"/>
    </location>
</feature>
<dbReference type="KEGG" id="aup:AsAng_0030210"/>
<dbReference type="NCBIfam" id="TIGR01065">
    <property type="entry name" value="hlyIII"/>
    <property type="match status" value="1"/>
</dbReference>
<dbReference type="GO" id="GO:0046872">
    <property type="term" value="F:metal ion binding"/>
    <property type="evidence" value="ECO:0007669"/>
    <property type="project" value="UniProtKB-KW"/>
</dbReference>
<feature type="transmembrane region" description="Helical" evidence="8">
    <location>
        <begin position="162"/>
        <end position="182"/>
    </location>
</feature>
<keyword evidence="7" id="KW-0862">Zinc</keyword>
<feature type="transmembrane region" description="Helical" evidence="8">
    <location>
        <begin position="188"/>
        <end position="206"/>
    </location>
</feature>
<evidence type="ECO:0000256" key="4">
    <source>
        <dbReference type="ARBA" id="ARBA00022692"/>
    </source>
</evidence>
<sequence length="239" mass="27273">MDKLKELNDWESNDISNRLETELGGFFSDLPIRTYREELLNTWSHGLFAMVSVIGFIYLIYLGTNSNEEYALTSAIVYGLSLVILFTASALYHGSSAPLLKKRLRIMDHCAIFLFIAGNYTPLLLLTVGGTTGWSLLLLQWSVAMVGVLLKIKFTGQYDWFFILLFVVMAWIGVIQGDYIYNTLPATGFNWLIVGGLVYMFGIFFYKSEGRVPYAHLIWHLFVMGGCFIHYLVMINYVF</sequence>